<dbReference type="EMBL" id="BARW01031930">
    <property type="protein sequence ID" value="GAJ07747.1"/>
    <property type="molecule type" value="Genomic_DNA"/>
</dbReference>
<gene>
    <name evidence="1" type="ORF">S12H4_50660</name>
</gene>
<comment type="caution">
    <text evidence="1">The sequence shown here is derived from an EMBL/GenBank/DDBJ whole genome shotgun (WGS) entry which is preliminary data.</text>
</comment>
<accession>X1UVV3</accession>
<sequence length="30" mass="3649">ISSRNYYLKKEGFYKPFIVLILRCRKIGKD</sequence>
<evidence type="ECO:0000313" key="1">
    <source>
        <dbReference type="EMBL" id="GAJ07747.1"/>
    </source>
</evidence>
<dbReference type="AlphaFoldDB" id="X1UVV3"/>
<protein>
    <submittedName>
        <fullName evidence="1">Uncharacterized protein</fullName>
    </submittedName>
</protein>
<reference evidence="1" key="1">
    <citation type="journal article" date="2014" name="Front. Microbiol.">
        <title>High frequency of phylogenetically diverse reductive dehalogenase-homologous genes in deep subseafloor sedimentary metagenomes.</title>
        <authorList>
            <person name="Kawai M."/>
            <person name="Futagami T."/>
            <person name="Toyoda A."/>
            <person name="Takaki Y."/>
            <person name="Nishi S."/>
            <person name="Hori S."/>
            <person name="Arai W."/>
            <person name="Tsubouchi T."/>
            <person name="Morono Y."/>
            <person name="Uchiyama I."/>
            <person name="Ito T."/>
            <person name="Fujiyama A."/>
            <person name="Inagaki F."/>
            <person name="Takami H."/>
        </authorList>
    </citation>
    <scope>NUCLEOTIDE SEQUENCE</scope>
    <source>
        <strain evidence="1">Expedition CK06-06</strain>
    </source>
</reference>
<proteinExistence type="predicted"/>
<organism evidence="1">
    <name type="scientific">marine sediment metagenome</name>
    <dbReference type="NCBI Taxonomy" id="412755"/>
    <lineage>
        <taxon>unclassified sequences</taxon>
        <taxon>metagenomes</taxon>
        <taxon>ecological metagenomes</taxon>
    </lineage>
</organism>
<name>X1UVV3_9ZZZZ</name>
<feature type="non-terminal residue" evidence="1">
    <location>
        <position position="1"/>
    </location>
</feature>